<comment type="caution">
    <text evidence="4">The sequence shown here is derived from an EMBL/GenBank/DDBJ whole genome shotgun (WGS) entry which is preliminary data.</text>
</comment>
<keyword evidence="5" id="KW-1185">Reference proteome</keyword>
<dbReference type="Proteomes" id="UP000469325">
    <property type="component" value="Unassembled WGS sequence"/>
</dbReference>
<feature type="domain" description="Helix-hairpin-helix DNA-binding motif class 1" evidence="3">
    <location>
        <begin position="174"/>
        <end position="193"/>
    </location>
</feature>
<dbReference type="InterPro" id="IPR019554">
    <property type="entry name" value="Soluble_ligand-bd"/>
</dbReference>
<dbReference type="SMART" id="SM00278">
    <property type="entry name" value="HhH1"/>
    <property type="match status" value="2"/>
</dbReference>
<proteinExistence type="predicted"/>
<dbReference type="SUPFAM" id="SSF47781">
    <property type="entry name" value="RuvA domain 2-like"/>
    <property type="match status" value="1"/>
</dbReference>
<dbReference type="PANTHER" id="PTHR21180:SF32">
    <property type="entry name" value="ENDONUCLEASE_EXONUCLEASE_PHOSPHATASE FAMILY DOMAIN-CONTAINING PROTEIN 1"/>
    <property type="match status" value="1"/>
</dbReference>
<dbReference type="Pfam" id="PF12836">
    <property type="entry name" value="HHH_3"/>
    <property type="match status" value="1"/>
</dbReference>
<dbReference type="PANTHER" id="PTHR21180">
    <property type="entry name" value="ENDONUCLEASE/EXONUCLEASE/PHOSPHATASE FAMILY DOMAIN-CONTAINING PROTEIN 1"/>
    <property type="match status" value="1"/>
</dbReference>
<dbReference type="InterPro" id="IPR003583">
    <property type="entry name" value="Hlx-hairpin-Hlx_DNA-bd_motif"/>
</dbReference>
<feature type="domain" description="Helix-hairpin-helix DNA-binding motif class 1" evidence="3">
    <location>
        <begin position="204"/>
        <end position="223"/>
    </location>
</feature>
<protein>
    <submittedName>
        <fullName evidence="4">ComEA family DNA-binding protein</fullName>
    </submittedName>
</protein>
<dbReference type="GO" id="GO:0003677">
    <property type="term" value="F:DNA binding"/>
    <property type="evidence" value="ECO:0007669"/>
    <property type="project" value="UniProtKB-KW"/>
</dbReference>
<dbReference type="GO" id="GO:0015628">
    <property type="term" value="P:protein secretion by the type II secretion system"/>
    <property type="evidence" value="ECO:0007669"/>
    <property type="project" value="TreeGrafter"/>
</dbReference>
<feature type="region of interest" description="Disordered" evidence="1">
    <location>
        <begin position="59"/>
        <end position="78"/>
    </location>
</feature>
<dbReference type="AlphaFoldDB" id="A0A6N7XQ57"/>
<keyword evidence="2" id="KW-1133">Transmembrane helix</keyword>
<dbReference type="Gene3D" id="3.10.560.10">
    <property type="entry name" value="Outer membrane lipoprotein wza domain like"/>
    <property type="match status" value="1"/>
</dbReference>
<dbReference type="GO" id="GO:0015627">
    <property type="term" value="C:type II protein secretion system complex"/>
    <property type="evidence" value="ECO:0007669"/>
    <property type="project" value="TreeGrafter"/>
</dbReference>
<dbReference type="RefSeq" id="WP_154433921.1">
    <property type="nucleotide sequence ID" value="NZ_VUNC01000002.1"/>
</dbReference>
<keyword evidence="2" id="KW-0812">Transmembrane</keyword>
<keyword evidence="2" id="KW-0472">Membrane</keyword>
<reference evidence="4 5" key="1">
    <citation type="submission" date="2019-08" db="EMBL/GenBank/DDBJ databases">
        <title>In-depth cultivation of the pig gut microbiome towards novel bacterial diversity and tailored functional studies.</title>
        <authorList>
            <person name="Wylensek D."/>
            <person name="Hitch T.C.A."/>
            <person name="Clavel T."/>
        </authorList>
    </citation>
    <scope>NUCLEOTIDE SEQUENCE [LARGE SCALE GENOMIC DNA]</scope>
    <source>
        <strain evidence="4 5">CA-Schmier-601-WT-1</strain>
    </source>
</reference>
<evidence type="ECO:0000313" key="5">
    <source>
        <dbReference type="Proteomes" id="UP000469325"/>
    </source>
</evidence>
<evidence type="ECO:0000259" key="3">
    <source>
        <dbReference type="SMART" id="SM00278"/>
    </source>
</evidence>
<gene>
    <name evidence="4" type="ORF">FYJ68_03180</name>
</gene>
<sequence length="226" mass="22540">MAQRMVGRRGRGRCPGGALPVRLGIACLVLAVAAFAFGALRAQGGGGVELVRDEGDSGIVEDASGVGAQGDSDPGSSVTANPAPVVVHVDGAVANPGVYELRGVTPRARDAIEAAGGLTEDADTTSLNLAQAVTDGSKVHVPHTGEAPAQTAQSSTGGGGAAAGPVNINTAGADELKTLPGVGDATAASIIREREDHGPFTSPEDIMRVSGIGEKKFEKIRDGICV</sequence>
<dbReference type="InterPro" id="IPR010994">
    <property type="entry name" value="RuvA_2-like"/>
</dbReference>
<dbReference type="Pfam" id="PF10531">
    <property type="entry name" value="SLBB"/>
    <property type="match status" value="1"/>
</dbReference>
<dbReference type="Gene3D" id="1.10.150.320">
    <property type="entry name" value="Photosystem II 12 kDa extrinsic protein"/>
    <property type="match status" value="1"/>
</dbReference>
<dbReference type="InterPro" id="IPR004509">
    <property type="entry name" value="Competence_ComEA_HhH"/>
</dbReference>
<evidence type="ECO:0000256" key="2">
    <source>
        <dbReference type="SAM" id="Phobius"/>
    </source>
</evidence>
<dbReference type="GO" id="GO:0006281">
    <property type="term" value="P:DNA repair"/>
    <property type="evidence" value="ECO:0007669"/>
    <property type="project" value="InterPro"/>
</dbReference>
<accession>A0A6N7XQ57</accession>
<feature type="transmembrane region" description="Helical" evidence="2">
    <location>
        <begin position="21"/>
        <end position="40"/>
    </location>
</feature>
<dbReference type="EMBL" id="VUNC01000002">
    <property type="protein sequence ID" value="MST72116.1"/>
    <property type="molecule type" value="Genomic_DNA"/>
</dbReference>
<name>A0A6N7XQ57_9ACTN</name>
<organism evidence="4 5">
    <name type="scientific">Olsenella porci</name>
    <dbReference type="NCBI Taxonomy" id="2652279"/>
    <lineage>
        <taxon>Bacteria</taxon>
        <taxon>Bacillati</taxon>
        <taxon>Actinomycetota</taxon>
        <taxon>Coriobacteriia</taxon>
        <taxon>Coriobacteriales</taxon>
        <taxon>Atopobiaceae</taxon>
        <taxon>Olsenella</taxon>
    </lineage>
</organism>
<evidence type="ECO:0000256" key="1">
    <source>
        <dbReference type="SAM" id="MobiDB-lite"/>
    </source>
</evidence>
<dbReference type="NCBIfam" id="TIGR00426">
    <property type="entry name" value="competence protein ComEA helix-hairpin-helix repeat region"/>
    <property type="match status" value="1"/>
</dbReference>
<evidence type="ECO:0000313" key="4">
    <source>
        <dbReference type="EMBL" id="MST72116.1"/>
    </source>
</evidence>
<feature type="region of interest" description="Disordered" evidence="1">
    <location>
        <begin position="138"/>
        <end position="166"/>
    </location>
</feature>
<keyword evidence="4" id="KW-0238">DNA-binding</keyword>
<dbReference type="InterPro" id="IPR051675">
    <property type="entry name" value="Endo/Exo/Phosphatase_dom_1"/>
</dbReference>